<reference evidence="2" key="1">
    <citation type="submission" date="2013-07" db="EMBL/GenBank/DDBJ databases">
        <authorList>
            <person name="Geib S."/>
        </authorList>
    </citation>
    <scope>NUCLEOTIDE SEQUENCE</scope>
</reference>
<dbReference type="AlphaFoldDB" id="W8BZI4"/>
<dbReference type="InterPro" id="IPR010512">
    <property type="entry name" value="DUF1091"/>
</dbReference>
<sequence length="195" mass="22629">FSTNLNFCKFKMKFILLRFAIILLGCAIATRAAEEKNYKFILDEVFAEKESEDVGKIKVELVKSEEGVVINGEAEQLVDLDNEWKVKIAFKSAEDGNREYNSLMALPPMGVCDFMKFYYRMYIYESLVKYSNAPSPYVCPVVKDNYIVKDYPLISDKFKKFLRPGYHQIEASLYNGDEEKMKYIIEGHVVEETEN</sequence>
<protein>
    <submittedName>
        <fullName evidence="2">Uncharacterized protein</fullName>
    </submittedName>
</protein>
<name>W8BZI4_CERCA</name>
<proteinExistence type="evidence at transcript level"/>
<dbReference type="Pfam" id="PF06477">
    <property type="entry name" value="DUF1091"/>
    <property type="match status" value="1"/>
</dbReference>
<reference evidence="2" key="2">
    <citation type="journal article" date="2014" name="BMC Genomics">
        <title>A genomic perspective to assessing quality of mass-reared SIT flies used in Mediterranean fruit fly (Ceratitis capitata) eradication in California.</title>
        <authorList>
            <person name="Calla B."/>
            <person name="Hall B."/>
            <person name="Hou S."/>
            <person name="Geib S.M."/>
        </authorList>
    </citation>
    <scope>NUCLEOTIDE SEQUENCE</scope>
</reference>
<feature type="chain" id="PRO_5004906673" evidence="1">
    <location>
        <begin position="33"/>
        <end position="195"/>
    </location>
</feature>
<dbReference type="OrthoDB" id="7911967at2759"/>
<evidence type="ECO:0000256" key="1">
    <source>
        <dbReference type="SAM" id="SignalP"/>
    </source>
</evidence>
<feature type="signal peptide" evidence="1">
    <location>
        <begin position="1"/>
        <end position="32"/>
    </location>
</feature>
<dbReference type="SMART" id="SM00697">
    <property type="entry name" value="DM8"/>
    <property type="match status" value="1"/>
</dbReference>
<accession>W8BZI4</accession>
<keyword evidence="1" id="KW-0732">Signal</keyword>
<organism evidence="2">
    <name type="scientific">Ceratitis capitata</name>
    <name type="common">Mediterranean fruit fly</name>
    <name type="synonym">Tephritis capitata</name>
    <dbReference type="NCBI Taxonomy" id="7213"/>
    <lineage>
        <taxon>Eukaryota</taxon>
        <taxon>Metazoa</taxon>
        <taxon>Ecdysozoa</taxon>
        <taxon>Arthropoda</taxon>
        <taxon>Hexapoda</taxon>
        <taxon>Insecta</taxon>
        <taxon>Pterygota</taxon>
        <taxon>Neoptera</taxon>
        <taxon>Endopterygota</taxon>
        <taxon>Diptera</taxon>
        <taxon>Brachycera</taxon>
        <taxon>Muscomorpha</taxon>
        <taxon>Tephritoidea</taxon>
        <taxon>Tephritidae</taxon>
        <taxon>Ceratitis</taxon>
        <taxon>Ceratitis</taxon>
    </lineage>
</organism>
<dbReference type="PANTHER" id="PTHR21112:SF10">
    <property type="entry name" value="CHEMOSENSORY PROTEIN A 87A"/>
    <property type="match status" value="1"/>
</dbReference>
<dbReference type="PANTHER" id="PTHR21112">
    <property type="entry name" value="CHEMOSENSORY PROTEIN A 29A-RELATED"/>
    <property type="match status" value="1"/>
</dbReference>
<feature type="non-terminal residue" evidence="2">
    <location>
        <position position="1"/>
    </location>
</feature>
<evidence type="ECO:0000313" key="2">
    <source>
        <dbReference type="EMBL" id="JAC04758.1"/>
    </source>
</evidence>
<dbReference type="EMBL" id="GAMC01001798">
    <property type="protein sequence ID" value="JAC04758.1"/>
    <property type="molecule type" value="mRNA"/>
</dbReference>